<dbReference type="PANTHER" id="PTHR11820">
    <property type="entry name" value="ACYLPYRUVASE"/>
    <property type="match status" value="1"/>
</dbReference>
<comment type="caution">
    <text evidence="4">The sequence shown here is derived from an EMBL/GenBank/DDBJ whole genome shotgun (WGS) entry which is preliminary data.</text>
</comment>
<gene>
    <name evidence="4" type="ORF">I8U20_12870</name>
</gene>
<evidence type="ECO:0000259" key="3">
    <source>
        <dbReference type="Pfam" id="PF01557"/>
    </source>
</evidence>
<evidence type="ECO:0000256" key="2">
    <source>
        <dbReference type="ARBA" id="ARBA00022723"/>
    </source>
</evidence>
<dbReference type="InterPro" id="IPR011234">
    <property type="entry name" value="Fumarylacetoacetase-like_C"/>
</dbReference>
<dbReference type="GO" id="GO:0018773">
    <property type="term" value="F:acetylpyruvate hydrolase activity"/>
    <property type="evidence" value="ECO:0007669"/>
    <property type="project" value="TreeGrafter"/>
</dbReference>
<proteinExistence type="inferred from homology"/>
<reference evidence="4 5" key="1">
    <citation type="submission" date="2020-12" db="EMBL/GenBank/DDBJ databases">
        <title>WGS of Thermoactinomyces spp.</title>
        <authorList>
            <person name="Cheng K."/>
        </authorList>
    </citation>
    <scope>NUCLEOTIDE SEQUENCE [LARGE SCALE GENOMIC DNA]</scope>
    <source>
        <strain evidence="5">CICC 10671\DSM 43846</strain>
    </source>
</reference>
<dbReference type="EMBL" id="JAECVW010000011">
    <property type="protein sequence ID" value="MBH8596193.1"/>
    <property type="molecule type" value="Genomic_DNA"/>
</dbReference>
<sequence>MYTIRNIYCIGRNYRLHAKELGNEVPEAPLVFLKPTHSLAKADGRVLSLPGTKGEVHYEAEWVLRISRPVASGTPVDEVVSHMGLGIDFTLRDVQSGLKKKGHPWLPAKGFPNAAVLTDLKPFPGLAACASKSFSLFKNQERVQRGSIDDMVFSPQQLVDFCAEHFGLGEGDIIFTGTPAGVGKVEDNDHFRLYWENEPWGECRIRLK</sequence>
<dbReference type="PANTHER" id="PTHR11820:SF7">
    <property type="entry name" value="ACYLPYRUVASE FAHD1, MITOCHONDRIAL"/>
    <property type="match status" value="1"/>
</dbReference>
<dbReference type="RefSeq" id="WP_181732870.1">
    <property type="nucleotide sequence ID" value="NZ_JACEIR010000013.1"/>
</dbReference>
<keyword evidence="5" id="KW-1185">Reference proteome</keyword>
<dbReference type="InterPro" id="IPR036663">
    <property type="entry name" value="Fumarylacetoacetase_C_sf"/>
</dbReference>
<evidence type="ECO:0000313" key="4">
    <source>
        <dbReference type="EMBL" id="MBH8596193.1"/>
    </source>
</evidence>
<keyword evidence="4" id="KW-0378">Hydrolase</keyword>
<accession>A0A8I1AHR4</accession>
<evidence type="ECO:0000256" key="1">
    <source>
        <dbReference type="ARBA" id="ARBA00010211"/>
    </source>
</evidence>
<feature type="domain" description="Fumarylacetoacetase-like C-terminal" evidence="3">
    <location>
        <begin position="7"/>
        <end position="195"/>
    </location>
</feature>
<protein>
    <submittedName>
        <fullName evidence="4">Fumarylacetoacetate hydrolase family protein</fullName>
    </submittedName>
</protein>
<dbReference type="GO" id="GO:0046872">
    <property type="term" value="F:metal ion binding"/>
    <property type="evidence" value="ECO:0007669"/>
    <property type="project" value="UniProtKB-KW"/>
</dbReference>
<keyword evidence="2" id="KW-0479">Metal-binding</keyword>
<name>A0A8I1AHR4_THEIN</name>
<dbReference type="Pfam" id="PF01557">
    <property type="entry name" value="FAA_hydrolase"/>
    <property type="match status" value="1"/>
</dbReference>
<dbReference type="Proteomes" id="UP000633619">
    <property type="component" value="Unassembled WGS sequence"/>
</dbReference>
<dbReference type="AlphaFoldDB" id="A0A8I1AHR4"/>
<organism evidence="4 5">
    <name type="scientific">Thermoactinomyces intermedius</name>
    <dbReference type="NCBI Taxonomy" id="2024"/>
    <lineage>
        <taxon>Bacteria</taxon>
        <taxon>Bacillati</taxon>
        <taxon>Bacillota</taxon>
        <taxon>Bacilli</taxon>
        <taxon>Bacillales</taxon>
        <taxon>Thermoactinomycetaceae</taxon>
        <taxon>Thermoactinomyces</taxon>
    </lineage>
</organism>
<dbReference type="Gene3D" id="3.90.850.10">
    <property type="entry name" value="Fumarylacetoacetase-like, C-terminal domain"/>
    <property type="match status" value="1"/>
</dbReference>
<evidence type="ECO:0000313" key="5">
    <source>
        <dbReference type="Proteomes" id="UP000633619"/>
    </source>
</evidence>
<dbReference type="SUPFAM" id="SSF56529">
    <property type="entry name" value="FAH"/>
    <property type="match status" value="1"/>
</dbReference>
<comment type="similarity">
    <text evidence="1">Belongs to the FAH family.</text>
</comment>